<evidence type="ECO:0000313" key="4">
    <source>
        <dbReference type="Proteomes" id="UP000603141"/>
    </source>
</evidence>
<dbReference type="PANTHER" id="PTHR40446">
    <property type="entry name" value="N-ACETYLGLUCOSAMINE-1-PHOSPHODIESTER ALPHA-N-ACETYLGLUCOSAMINIDASE"/>
    <property type="match status" value="1"/>
</dbReference>
<keyword evidence="4" id="KW-1185">Reference proteome</keyword>
<gene>
    <name evidence="3" type="ORF">JIN85_07380</name>
</gene>
<evidence type="ECO:0000259" key="2">
    <source>
        <dbReference type="Pfam" id="PF09992"/>
    </source>
</evidence>
<feature type="region of interest" description="Disordered" evidence="1">
    <location>
        <begin position="43"/>
        <end position="67"/>
    </location>
</feature>
<name>A0A934VVI9_9BACT</name>
<dbReference type="InterPro" id="IPR018711">
    <property type="entry name" value="NAGPA"/>
</dbReference>
<sequence length="287" mass="30722">MRSPLVLLPIFALTACSPVRPSAHSPAPIRPPAAERVVENNPAPQTELVEKSSDPTPARQATPARAPKMTRIRLSGIEFIGITFDSQTHHLIVVDQPRGPGSLWPDAESAARAKHGIAAINAGFFTPEGAPLGKVVSAGNPAGAWNRSSLGSGVFFESRSGILSIERRQKVDSNQQELLQAGPFLRENSRMVDGLSDGKTSARSFIAWDGANRWWIGRASPCTLKKLASTLAQQSPCGFPIQTALNLDGGRSSDLFISGNVSGGPIVERGILNRPVRNFLILTRKNP</sequence>
<dbReference type="RefSeq" id="WP_200269159.1">
    <property type="nucleotide sequence ID" value="NZ_JAENIJ010000008.1"/>
</dbReference>
<evidence type="ECO:0000313" key="3">
    <source>
        <dbReference type="EMBL" id="MBK1882230.1"/>
    </source>
</evidence>
<keyword evidence="3" id="KW-0326">Glycosidase</keyword>
<dbReference type="Pfam" id="PF09992">
    <property type="entry name" value="NAGPA"/>
    <property type="match status" value="1"/>
</dbReference>
<reference evidence="3" key="1">
    <citation type="submission" date="2021-01" db="EMBL/GenBank/DDBJ databases">
        <title>Modified the classification status of verrucomicrobia.</title>
        <authorList>
            <person name="Feng X."/>
        </authorList>
    </citation>
    <scope>NUCLEOTIDE SEQUENCE</scope>
    <source>
        <strain evidence="3">KCTC 22041</strain>
    </source>
</reference>
<accession>A0A934VVI9</accession>
<dbReference type="PANTHER" id="PTHR40446:SF2">
    <property type="entry name" value="N-ACETYLGLUCOSAMINE-1-PHOSPHODIESTER ALPHA-N-ACETYLGLUCOSAMINIDASE"/>
    <property type="match status" value="1"/>
</dbReference>
<proteinExistence type="predicted"/>
<feature type="domain" description="Phosphodiester glycosidase" evidence="2">
    <location>
        <begin position="117"/>
        <end position="282"/>
    </location>
</feature>
<dbReference type="PROSITE" id="PS51257">
    <property type="entry name" value="PROKAR_LIPOPROTEIN"/>
    <property type="match status" value="1"/>
</dbReference>
<feature type="compositionally biased region" description="Low complexity" evidence="1">
    <location>
        <begin position="55"/>
        <end position="67"/>
    </location>
</feature>
<dbReference type="GO" id="GO:0016798">
    <property type="term" value="F:hydrolase activity, acting on glycosyl bonds"/>
    <property type="evidence" value="ECO:0007669"/>
    <property type="project" value="UniProtKB-KW"/>
</dbReference>
<organism evidence="3 4">
    <name type="scientific">Luteolibacter pohnpeiensis</name>
    <dbReference type="NCBI Taxonomy" id="454153"/>
    <lineage>
        <taxon>Bacteria</taxon>
        <taxon>Pseudomonadati</taxon>
        <taxon>Verrucomicrobiota</taxon>
        <taxon>Verrucomicrobiia</taxon>
        <taxon>Verrucomicrobiales</taxon>
        <taxon>Verrucomicrobiaceae</taxon>
        <taxon>Luteolibacter</taxon>
    </lineage>
</organism>
<dbReference type="Proteomes" id="UP000603141">
    <property type="component" value="Unassembled WGS sequence"/>
</dbReference>
<dbReference type="EMBL" id="JAENIJ010000008">
    <property type="protein sequence ID" value="MBK1882230.1"/>
    <property type="molecule type" value="Genomic_DNA"/>
</dbReference>
<comment type="caution">
    <text evidence="3">The sequence shown here is derived from an EMBL/GenBank/DDBJ whole genome shotgun (WGS) entry which is preliminary data.</text>
</comment>
<keyword evidence="3" id="KW-0378">Hydrolase</keyword>
<evidence type="ECO:0000256" key="1">
    <source>
        <dbReference type="SAM" id="MobiDB-lite"/>
    </source>
</evidence>
<dbReference type="AlphaFoldDB" id="A0A934VVI9"/>
<protein>
    <submittedName>
        <fullName evidence="3">Phosphodiester glycosidase family protein</fullName>
    </submittedName>
</protein>